<evidence type="ECO:0000313" key="5">
    <source>
        <dbReference type="EMBL" id="KAG8503986.1"/>
    </source>
</evidence>
<dbReference type="GO" id="GO:0006508">
    <property type="term" value="P:proteolysis"/>
    <property type="evidence" value="ECO:0007669"/>
    <property type="project" value="UniProtKB-KW"/>
</dbReference>
<accession>A0A8J5ZMC5</accession>
<dbReference type="PANTHER" id="PTHR42648">
    <property type="entry name" value="TRANSPOSASE, PUTATIVE-RELATED"/>
    <property type="match status" value="1"/>
</dbReference>
<dbReference type="GO" id="GO:0008270">
    <property type="term" value="F:zinc ion binding"/>
    <property type="evidence" value="ECO:0007669"/>
    <property type="project" value="InterPro"/>
</dbReference>
<feature type="domain" description="GAG-pre-integrase" evidence="2">
    <location>
        <begin position="378"/>
        <end position="446"/>
    </location>
</feature>
<dbReference type="Pfam" id="PF13976">
    <property type="entry name" value="gag_pre-integrs"/>
    <property type="match status" value="1"/>
</dbReference>
<dbReference type="Gene3D" id="3.30.420.10">
    <property type="entry name" value="Ribonuclease H-like superfamily/Ribonuclease H"/>
    <property type="match status" value="1"/>
</dbReference>
<keyword evidence="1" id="KW-0378">Hydrolase</keyword>
<dbReference type="EMBL" id="JAHUZN010000001">
    <property type="protein sequence ID" value="KAG8503986.1"/>
    <property type="molecule type" value="Genomic_DNA"/>
</dbReference>
<evidence type="ECO:0008006" key="7">
    <source>
        <dbReference type="Google" id="ProtNLM"/>
    </source>
</evidence>
<gene>
    <name evidence="5" type="ORF">CXB51_002302</name>
</gene>
<name>A0A8J5ZMC5_9ROSI</name>
<dbReference type="Gene3D" id="4.10.60.10">
    <property type="entry name" value="Zinc finger, CCHC-type"/>
    <property type="match status" value="1"/>
</dbReference>
<dbReference type="InterPro" id="IPR054722">
    <property type="entry name" value="PolX-like_BBD"/>
</dbReference>
<dbReference type="InterPro" id="IPR036875">
    <property type="entry name" value="Znf_CCHC_sf"/>
</dbReference>
<dbReference type="Pfam" id="PF25597">
    <property type="entry name" value="SH3_retrovirus"/>
    <property type="match status" value="1"/>
</dbReference>
<dbReference type="InterPro" id="IPR039537">
    <property type="entry name" value="Retrotran_Ty1/copia-like"/>
</dbReference>
<dbReference type="GO" id="GO:0008233">
    <property type="term" value="F:peptidase activity"/>
    <property type="evidence" value="ECO:0007669"/>
    <property type="project" value="UniProtKB-KW"/>
</dbReference>
<sequence length="715" mass="80881">METTDGLRTSTSSMWTRPTIANARLAVEIFDGTSHFGMWQSEVLDALFQQGLDITIDEKKPNDRYAFSKETSANKLWVALEEKFLKKNSQNKLHLKKRLFHFTYVSGTTMNDHITKFNQLVTDLLNMDETFKDEDLALMLLGSLPEEFEFLETTLLHGKSDISLSKVCAALYSYEQRQKDKQKNSIRDTEALVVRGRSYTRRKTQKGKLKSKSRLGKDECAFCHEKGHWKKNCPKLKNKGKAVVDAYVAKHDTSDSELSLVASSSLFHSDEWILDSGCTYHMSPNREWFSDLVELNGGVVYMGNDNACKTVRIGSIQLKNQDGSTRVLTDVRYVPSLKKNLISLGALESKGSVVTMRDGVLKVISGALVILKGIRKNNLYYYQYSTVIGTVAAASDNKELDSMQLWHMKLGYASEKSLKILAKQGLLKGAKACKLKFCEHCVLGKQKRVKFGTAIHNTKGILEYVHSDTGKKIKRLRTDNGGEYKSDPFFDNGVAERMNRTLLEKIRCMLSNAGLGKQFCAEAVTYAGHLVNHLPSSALERKTPMEEWSGKSAIDYDSLHVFGSTAYYHVKKSKLDPRAKKALFMGITFGVKRFRLWCLDTKKMICNRDVTFDESATLKKVADEDIQTDDTPQQVECTPKQVEFEQVRIYPVNKSNSPATMEELEVEEVLTQEPLSTPEPVTVARPRREIRRPARFTNMVAYALPVVDDDIPITY</sequence>
<comment type="caution">
    <text evidence="5">The sequence shown here is derived from an EMBL/GenBank/DDBJ whole genome shotgun (WGS) entry which is preliminary data.</text>
</comment>
<dbReference type="AlphaFoldDB" id="A0A8J5ZMC5"/>
<dbReference type="OrthoDB" id="1729718at2759"/>
<dbReference type="InterPro" id="IPR036397">
    <property type="entry name" value="RNaseH_sf"/>
</dbReference>
<dbReference type="SUPFAM" id="SSF57756">
    <property type="entry name" value="Retrovirus zinc finger-like domains"/>
    <property type="match status" value="1"/>
</dbReference>
<dbReference type="Pfam" id="PF14223">
    <property type="entry name" value="Retrotran_gag_2"/>
    <property type="match status" value="1"/>
</dbReference>
<feature type="domain" description="Retroviral polymerase SH3-like" evidence="4">
    <location>
        <begin position="564"/>
        <end position="621"/>
    </location>
</feature>
<evidence type="ECO:0000256" key="1">
    <source>
        <dbReference type="ARBA" id="ARBA00022670"/>
    </source>
</evidence>
<dbReference type="InterPro" id="IPR025724">
    <property type="entry name" value="GAG-pre-integrase_dom"/>
</dbReference>
<protein>
    <recommendedName>
        <fullName evidence="7">CCHC-type domain-containing protein</fullName>
    </recommendedName>
</protein>
<dbReference type="InterPro" id="IPR012337">
    <property type="entry name" value="RNaseH-like_sf"/>
</dbReference>
<reference evidence="5 6" key="1">
    <citation type="journal article" date="2021" name="bioRxiv">
        <title>The Gossypium anomalum genome as a resource for cotton improvement and evolutionary analysis of hybrid incompatibility.</title>
        <authorList>
            <person name="Grover C.E."/>
            <person name="Yuan D."/>
            <person name="Arick M.A."/>
            <person name="Miller E.R."/>
            <person name="Hu G."/>
            <person name="Peterson D.G."/>
            <person name="Wendel J.F."/>
            <person name="Udall J.A."/>
        </authorList>
    </citation>
    <scope>NUCLEOTIDE SEQUENCE [LARGE SCALE GENOMIC DNA]</scope>
    <source>
        <strain evidence="5">JFW-Udall</strain>
        <tissue evidence="5">Leaf</tissue>
    </source>
</reference>
<dbReference type="SUPFAM" id="SSF53098">
    <property type="entry name" value="Ribonuclease H-like"/>
    <property type="match status" value="1"/>
</dbReference>
<keyword evidence="6" id="KW-1185">Reference proteome</keyword>
<organism evidence="5 6">
    <name type="scientific">Gossypium anomalum</name>
    <dbReference type="NCBI Taxonomy" id="47600"/>
    <lineage>
        <taxon>Eukaryota</taxon>
        <taxon>Viridiplantae</taxon>
        <taxon>Streptophyta</taxon>
        <taxon>Embryophyta</taxon>
        <taxon>Tracheophyta</taxon>
        <taxon>Spermatophyta</taxon>
        <taxon>Magnoliopsida</taxon>
        <taxon>eudicotyledons</taxon>
        <taxon>Gunneridae</taxon>
        <taxon>Pentapetalae</taxon>
        <taxon>rosids</taxon>
        <taxon>malvids</taxon>
        <taxon>Malvales</taxon>
        <taxon>Malvaceae</taxon>
        <taxon>Malvoideae</taxon>
        <taxon>Gossypium</taxon>
    </lineage>
</organism>
<feature type="domain" description="Retrovirus-related Pol polyprotein from transposon TNT 1-94-like beta-barrel" evidence="3">
    <location>
        <begin position="272"/>
        <end position="351"/>
    </location>
</feature>
<dbReference type="PANTHER" id="PTHR42648:SF28">
    <property type="entry name" value="TRANSPOSON-ENCODED PROTEIN WITH RIBONUCLEASE H-LIKE AND RETROVIRUS ZINC FINGER-LIKE DOMAINS"/>
    <property type="match status" value="1"/>
</dbReference>
<dbReference type="Proteomes" id="UP000701853">
    <property type="component" value="Chromosome 1"/>
</dbReference>
<dbReference type="InterPro" id="IPR057670">
    <property type="entry name" value="SH3_retrovirus"/>
</dbReference>
<keyword evidence="1" id="KW-0645">Protease</keyword>
<proteinExistence type="predicted"/>
<dbReference type="GO" id="GO:0003676">
    <property type="term" value="F:nucleic acid binding"/>
    <property type="evidence" value="ECO:0007669"/>
    <property type="project" value="InterPro"/>
</dbReference>
<evidence type="ECO:0000259" key="4">
    <source>
        <dbReference type="Pfam" id="PF25597"/>
    </source>
</evidence>
<dbReference type="Pfam" id="PF22936">
    <property type="entry name" value="Pol_BBD"/>
    <property type="match status" value="1"/>
</dbReference>
<evidence type="ECO:0000313" key="6">
    <source>
        <dbReference type="Proteomes" id="UP000701853"/>
    </source>
</evidence>
<evidence type="ECO:0000259" key="2">
    <source>
        <dbReference type="Pfam" id="PF13976"/>
    </source>
</evidence>
<evidence type="ECO:0000259" key="3">
    <source>
        <dbReference type="Pfam" id="PF22936"/>
    </source>
</evidence>